<evidence type="ECO:0000256" key="1">
    <source>
        <dbReference type="SAM" id="MobiDB-lite"/>
    </source>
</evidence>
<dbReference type="Proteomes" id="UP000663144">
    <property type="component" value="Segment"/>
</dbReference>
<feature type="transmembrane region" description="Helical" evidence="2">
    <location>
        <begin position="29"/>
        <end position="47"/>
    </location>
</feature>
<evidence type="ECO:0000313" key="5">
    <source>
        <dbReference type="Proteomes" id="UP000663144"/>
    </source>
</evidence>
<protein>
    <recommendedName>
        <fullName evidence="3">DUF6450 domain-containing protein</fullName>
    </recommendedName>
</protein>
<keyword evidence="5" id="KW-1185">Reference proteome</keyword>
<dbReference type="Pfam" id="PF20048">
    <property type="entry name" value="DUF6450"/>
    <property type="match status" value="1"/>
</dbReference>
<dbReference type="EMBL" id="MW117965">
    <property type="protein sequence ID" value="QPB08013.1"/>
    <property type="molecule type" value="Genomic_DNA"/>
</dbReference>
<keyword evidence="2" id="KW-1133">Transmembrane helix</keyword>
<keyword evidence="2" id="KW-0812">Transmembrane</keyword>
<evidence type="ECO:0000259" key="3">
    <source>
        <dbReference type="Pfam" id="PF20048"/>
    </source>
</evidence>
<evidence type="ECO:0000256" key="2">
    <source>
        <dbReference type="SAM" id="Phobius"/>
    </source>
</evidence>
<evidence type="ECO:0000313" key="4">
    <source>
        <dbReference type="EMBL" id="QPB08013.1"/>
    </source>
</evidence>
<dbReference type="InterPro" id="IPR045610">
    <property type="entry name" value="DUF6450"/>
</dbReference>
<accession>A0A873WD63</accession>
<feature type="compositionally biased region" description="Basic and acidic residues" evidence="1">
    <location>
        <begin position="1"/>
        <end position="16"/>
    </location>
</feature>
<name>A0A873WD63_9CAUD</name>
<proteinExistence type="predicted"/>
<dbReference type="RefSeq" id="YP_010670504.1">
    <property type="nucleotide sequence ID" value="NC_070964.1"/>
</dbReference>
<feature type="region of interest" description="Disordered" evidence="1">
    <location>
        <begin position="1"/>
        <end position="20"/>
    </location>
</feature>
<dbReference type="GeneID" id="77946709"/>
<reference evidence="4" key="1">
    <citation type="submission" date="2020-10" db="EMBL/GenBank/DDBJ databases">
        <title>The Isolation and Genome Sequence of a Novel Cyanophage S-H38 from the Yellow Sea, China.</title>
        <authorList>
            <person name="Jiang T."/>
        </authorList>
    </citation>
    <scope>NUCLEOTIDE SEQUENCE</scope>
</reference>
<keyword evidence="2" id="KW-0472">Membrane</keyword>
<organism evidence="4 5">
    <name type="scientific">Synechococcus phage S-H38</name>
    <dbReference type="NCBI Taxonomy" id="2783673"/>
    <lineage>
        <taxon>Viruses</taxon>
        <taxon>Duplodnaviria</taxon>
        <taxon>Heunggongvirae</taxon>
        <taxon>Uroviricota</taxon>
        <taxon>Caudoviricetes</taxon>
        <taxon>Pantevenvirales</taxon>
        <taxon>Kyanoviridae</taxon>
        <taxon>Yellowseavirus</taxon>
        <taxon>Yellowseavirus thirtyeight</taxon>
    </lineage>
</organism>
<sequence length="110" mass="11741">MPRSLHMADTKPVVEKQDDDDKSEVLGNLVKVVVLIWSASLLTFSYVRLPNGQKILDFDPTFIASVFSGSLAAFGLSPAKAGGGNGKAAQAKKEELPVVSAVEPKKEKVD</sequence>
<dbReference type="KEGG" id="vg:77946709"/>
<feature type="domain" description="DUF6450" evidence="3">
    <location>
        <begin position="17"/>
        <end position="81"/>
    </location>
</feature>